<dbReference type="PROSITE" id="PS50262">
    <property type="entry name" value="G_PROTEIN_RECEP_F1_2"/>
    <property type="match status" value="1"/>
</dbReference>
<evidence type="ECO:0000313" key="15">
    <source>
        <dbReference type="Ensembl" id="ENSSMRP00000006170.1"/>
    </source>
</evidence>
<comment type="subcellular location">
    <subcellularLocation>
        <location evidence="1 13">Cell membrane</location>
        <topology evidence="1 13">Multi-pass membrane protein</topology>
    </subcellularLocation>
</comment>
<dbReference type="InterPro" id="IPR000725">
    <property type="entry name" value="Olfact_rcpt"/>
</dbReference>
<evidence type="ECO:0000256" key="12">
    <source>
        <dbReference type="RuleBase" id="RU000688"/>
    </source>
</evidence>
<keyword evidence="3 13" id="KW-0716">Sensory transduction</keyword>
<evidence type="ECO:0000256" key="13">
    <source>
        <dbReference type="RuleBase" id="RU363047"/>
    </source>
</evidence>
<organism evidence="15 16">
    <name type="scientific">Salvator merianae</name>
    <name type="common">Argentine black and white tegu</name>
    <name type="synonym">Tupinambis merianae</name>
    <dbReference type="NCBI Taxonomy" id="96440"/>
    <lineage>
        <taxon>Eukaryota</taxon>
        <taxon>Metazoa</taxon>
        <taxon>Chordata</taxon>
        <taxon>Craniata</taxon>
        <taxon>Vertebrata</taxon>
        <taxon>Euteleostomi</taxon>
        <taxon>Lepidosauria</taxon>
        <taxon>Squamata</taxon>
        <taxon>Bifurcata</taxon>
        <taxon>Unidentata</taxon>
        <taxon>Episquamata</taxon>
        <taxon>Laterata</taxon>
        <taxon>Teiioidea</taxon>
        <taxon>Teiidae</taxon>
        <taxon>Salvator</taxon>
    </lineage>
</organism>
<dbReference type="GO" id="GO:0004984">
    <property type="term" value="F:olfactory receptor activity"/>
    <property type="evidence" value="ECO:0007669"/>
    <property type="project" value="InterPro"/>
</dbReference>
<evidence type="ECO:0000256" key="7">
    <source>
        <dbReference type="ARBA" id="ARBA00023040"/>
    </source>
</evidence>
<dbReference type="PRINTS" id="PR00237">
    <property type="entry name" value="GPCRRHODOPSN"/>
</dbReference>
<dbReference type="PANTHER" id="PTHR26454:SF53">
    <property type="entry name" value="OLFACTORY RECEPTOR 6J1"/>
    <property type="match status" value="1"/>
</dbReference>
<dbReference type="CDD" id="cd15912">
    <property type="entry name" value="7tmA_OR6C-like"/>
    <property type="match status" value="1"/>
</dbReference>
<evidence type="ECO:0000256" key="10">
    <source>
        <dbReference type="ARBA" id="ARBA00023180"/>
    </source>
</evidence>
<dbReference type="AlphaFoldDB" id="A0A8D0DIA7"/>
<feature type="transmembrane region" description="Helical" evidence="13">
    <location>
        <begin position="104"/>
        <end position="122"/>
    </location>
</feature>
<reference evidence="15" key="1">
    <citation type="submission" date="2025-08" db="UniProtKB">
        <authorList>
            <consortium name="Ensembl"/>
        </authorList>
    </citation>
    <scope>IDENTIFICATION</scope>
</reference>
<keyword evidence="5 13" id="KW-0552">Olfaction</keyword>
<keyword evidence="16" id="KW-1185">Reference proteome</keyword>
<keyword evidence="4 12" id="KW-0812">Transmembrane</keyword>
<proteinExistence type="inferred from homology"/>
<dbReference type="PRINTS" id="PR00245">
    <property type="entry name" value="OLFACTORYR"/>
</dbReference>
<name>A0A8D0DIA7_SALMN</name>
<comment type="similarity">
    <text evidence="12">Belongs to the G-protein coupled receptor 1 family.</text>
</comment>
<dbReference type="PANTHER" id="PTHR26454">
    <property type="entry name" value="OLFACTORY RECEPTOR"/>
    <property type="match status" value="1"/>
</dbReference>
<feature type="transmembrane region" description="Helical" evidence="13">
    <location>
        <begin position="27"/>
        <end position="50"/>
    </location>
</feature>
<dbReference type="SUPFAM" id="SSF81321">
    <property type="entry name" value="Family A G protein-coupled receptor-like"/>
    <property type="match status" value="1"/>
</dbReference>
<keyword evidence="10" id="KW-0325">Glycoprotein</keyword>
<evidence type="ECO:0000259" key="14">
    <source>
        <dbReference type="PROSITE" id="PS50262"/>
    </source>
</evidence>
<dbReference type="GeneTree" id="ENSGT01090000260086"/>
<evidence type="ECO:0000256" key="3">
    <source>
        <dbReference type="ARBA" id="ARBA00022606"/>
    </source>
</evidence>
<evidence type="ECO:0000256" key="9">
    <source>
        <dbReference type="ARBA" id="ARBA00023170"/>
    </source>
</evidence>
<keyword evidence="2 13" id="KW-1003">Cell membrane</keyword>
<dbReference type="InterPro" id="IPR000276">
    <property type="entry name" value="GPCR_Rhodpsn"/>
</dbReference>
<evidence type="ECO:0000256" key="8">
    <source>
        <dbReference type="ARBA" id="ARBA00023136"/>
    </source>
</evidence>
<dbReference type="PROSITE" id="PS00237">
    <property type="entry name" value="G_PROTEIN_RECEP_F1_1"/>
    <property type="match status" value="1"/>
</dbReference>
<feature type="transmembrane region" description="Helical" evidence="13">
    <location>
        <begin position="202"/>
        <end position="227"/>
    </location>
</feature>
<evidence type="ECO:0000256" key="4">
    <source>
        <dbReference type="ARBA" id="ARBA00022692"/>
    </source>
</evidence>
<keyword evidence="9 12" id="KW-0675">Receptor</keyword>
<dbReference type="GO" id="GO:0005886">
    <property type="term" value="C:plasma membrane"/>
    <property type="evidence" value="ECO:0007669"/>
    <property type="project" value="UniProtKB-SubCell"/>
</dbReference>
<keyword evidence="11 12" id="KW-0807">Transducer</keyword>
<sequence length="327" mass="37131">MGSCPMANKTVSEFILLGFSIGRQAEVLLAFIFLAIYIATLMGNMVVLFIVSTDNRLHTPMYLFLGNYSVLDILFTSVISPQLLQILFSNHRSISFAACMTQSYFYFFLGTVEFLLLTSMSYDRYAAICKPLHYHAIMNHHVCFQMVLASWLGGFFSVLFPTIMISRLSFCKSNVINHFFCDSGPLLDLSCSDTSLIELMDFVLSSLVILCSLVLTLVSYMYIILAIMRISTATGRIKAFNTCATHLTIVSISCSISIFFYKEMLEVHKVPAVLTTIICPFLNPFLFTLKNNIVKEALKDTLKQYRETIVLKVWNLWRKRKLAVCKI</sequence>
<feature type="domain" description="G-protein coupled receptors family 1 profile" evidence="14">
    <location>
        <begin position="43"/>
        <end position="252"/>
    </location>
</feature>
<dbReference type="Proteomes" id="UP000694421">
    <property type="component" value="Unplaced"/>
</dbReference>
<dbReference type="OMA" id="CATHLTM"/>
<feature type="transmembrane region" description="Helical" evidence="13">
    <location>
        <begin position="142"/>
        <end position="165"/>
    </location>
</feature>
<dbReference type="InterPro" id="IPR017452">
    <property type="entry name" value="GPCR_Rhodpsn_7TM"/>
</dbReference>
<feature type="transmembrane region" description="Helical" evidence="13">
    <location>
        <begin position="62"/>
        <end position="84"/>
    </location>
</feature>
<dbReference type="FunFam" id="1.20.1070.10:FF:000010">
    <property type="entry name" value="Olfactory receptor"/>
    <property type="match status" value="1"/>
</dbReference>
<evidence type="ECO:0000256" key="11">
    <source>
        <dbReference type="ARBA" id="ARBA00023224"/>
    </source>
</evidence>
<accession>A0A8D0DIA7</accession>
<evidence type="ECO:0000256" key="6">
    <source>
        <dbReference type="ARBA" id="ARBA00022989"/>
    </source>
</evidence>
<dbReference type="GO" id="GO:0004930">
    <property type="term" value="F:G protein-coupled receptor activity"/>
    <property type="evidence" value="ECO:0007669"/>
    <property type="project" value="UniProtKB-KW"/>
</dbReference>
<dbReference type="Ensembl" id="ENSSMRT00000007223.1">
    <property type="protein sequence ID" value="ENSSMRP00000006170.1"/>
    <property type="gene ID" value="ENSSMRG00000004977.1"/>
</dbReference>
<keyword evidence="8 13" id="KW-0472">Membrane</keyword>
<evidence type="ECO:0000256" key="1">
    <source>
        <dbReference type="ARBA" id="ARBA00004651"/>
    </source>
</evidence>
<dbReference type="Pfam" id="PF13853">
    <property type="entry name" value="7tm_4"/>
    <property type="match status" value="1"/>
</dbReference>
<evidence type="ECO:0000256" key="5">
    <source>
        <dbReference type="ARBA" id="ARBA00022725"/>
    </source>
</evidence>
<feature type="transmembrane region" description="Helical" evidence="13">
    <location>
        <begin position="272"/>
        <end position="289"/>
    </location>
</feature>
<reference evidence="15" key="2">
    <citation type="submission" date="2025-09" db="UniProtKB">
        <authorList>
            <consortium name="Ensembl"/>
        </authorList>
    </citation>
    <scope>IDENTIFICATION</scope>
</reference>
<feature type="transmembrane region" description="Helical" evidence="13">
    <location>
        <begin position="239"/>
        <end position="260"/>
    </location>
</feature>
<protein>
    <recommendedName>
        <fullName evidence="13">Olfactory receptor</fullName>
    </recommendedName>
</protein>
<dbReference type="Gene3D" id="1.20.1070.10">
    <property type="entry name" value="Rhodopsin 7-helix transmembrane proteins"/>
    <property type="match status" value="1"/>
</dbReference>
<dbReference type="InterPro" id="IPR047132">
    <property type="entry name" value="Olfact_rcpt_6C-like"/>
</dbReference>
<evidence type="ECO:0000313" key="16">
    <source>
        <dbReference type="Proteomes" id="UP000694421"/>
    </source>
</evidence>
<keyword evidence="6 13" id="KW-1133">Transmembrane helix</keyword>
<keyword evidence="7 12" id="KW-0297">G-protein coupled receptor</keyword>
<evidence type="ECO:0000256" key="2">
    <source>
        <dbReference type="ARBA" id="ARBA00022475"/>
    </source>
</evidence>